<proteinExistence type="predicted"/>
<evidence type="ECO:0000313" key="2">
    <source>
        <dbReference type="Proteomes" id="UP000054359"/>
    </source>
</evidence>
<dbReference type="AlphaFoldDB" id="A0A087UMP8"/>
<accession>A0A087UMP8</accession>
<sequence length="68" mass="8074">MLCYMKSKQMKADLNYSSYFQKTNYGNFSQQIIIIMKNICVILKVHAELYHILNIFQITEIFASFNNL</sequence>
<dbReference type="EMBL" id="KK120598">
    <property type="protein sequence ID" value="KFM78637.1"/>
    <property type="molecule type" value="Genomic_DNA"/>
</dbReference>
<feature type="non-terminal residue" evidence="1">
    <location>
        <position position="68"/>
    </location>
</feature>
<organism evidence="1 2">
    <name type="scientific">Stegodyphus mimosarum</name>
    <name type="common">African social velvet spider</name>
    <dbReference type="NCBI Taxonomy" id="407821"/>
    <lineage>
        <taxon>Eukaryota</taxon>
        <taxon>Metazoa</taxon>
        <taxon>Ecdysozoa</taxon>
        <taxon>Arthropoda</taxon>
        <taxon>Chelicerata</taxon>
        <taxon>Arachnida</taxon>
        <taxon>Araneae</taxon>
        <taxon>Araneomorphae</taxon>
        <taxon>Entelegynae</taxon>
        <taxon>Eresoidea</taxon>
        <taxon>Eresidae</taxon>
        <taxon>Stegodyphus</taxon>
    </lineage>
</organism>
<evidence type="ECO:0000313" key="1">
    <source>
        <dbReference type="EMBL" id="KFM78637.1"/>
    </source>
</evidence>
<name>A0A087UMP8_STEMI</name>
<keyword evidence="2" id="KW-1185">Reference proteome</keyword>
<gene>
    <name evidence="1" type="ORF">X975_11308</name>
</gene>
<dbReference type="Proteomes" id="UP000054359">
    <property type="component" value="Unassembled WGS sequence"/>
</dbReference>
<protein>
    <submittedName>
        <fullName evidence="1">Uncharacterized protein</fullName>
    </submittedName>
</protein>
<reference evidence="1 2" key="1">
    <citation type="submission" date="2013-11" db="EMBL/GenBank/DDBJ databases">
        <title>Genome sequencing of Stegodyphus mimosarum.</title>
        <authorList>
            <person name="Bechsgaard J."/>
        </authorList>
    </citation>
    <scope>NUCLEOTIDE SEQUENCE [LARGE SCALE GENOMIC DNA]</scope>
</reference>